<reference evidence="2" key="3">
    <citation type="journal article" date="2017" name="Nature">
        <title>Genome sequence of the progenitor of the wheat D genome Aegilops tauschii.</title>
        <authorList>
            <person name="Luo M.C."/>
            <person name="Gu Y.Q."/>
            <person name="Puiu D."/>
            <person name="Wang H."/>
            <person name="Twardziok S.O."/>
            <person name="Deal K.R."/>
            <person name="Huo N."/>
            <person name="Zhu T."/>
            <person name="Wang L."/>
            <person name="Wang Y."/>
            <person name="McGuire P.E."/>
            <person name="Liu S."/>
            <person name="Long H."/>
            <person name="Ramasamy R.K."/>
            <person name="Rodriguez J.C."/>
            <person name="Van S.L."/>
            <person name="Yuan L."/>
            <person name="Wang Z."/>
            <person name="Xia Z."/>
            <person name="Xiao L."/>
            <person name="Anderson O.D."/>
            <person name="Ouyang S."/>
            <person name="Liang Y."/>
            <person name="Zimin A.V."/>
            <person name="Pertea G."/>
            <person name="Qi P."/>
            <person name="Bennetzen J.L."/>
            <person name="Dai X."/>
            <person name="Dawson M.W."/>
            <person name="Muller H.G."/>
            <person name="Kugler K."/>
            <person name="Rivarola-Duarte L."/>
            <person name="Spannagl M."/>
            <person name="Mayer K.F.X."/>
            <person name="Lu F.H."/>
            <person name="Bevan M.W."/>
            <person name="Leroy P."/>
            <person name="Li P."/>
            <person name="You F.M."/>
            <person name="Sun Q."/>
            <person name="Liu Z."/>
            <person name="Lyons E."/>
            <person name="Wicker T."/>
            <person name="Salzberg S.L."/>
            <person name="Devos K.M."/>
            <person name="Dvorak J."/>
        </authorList>
    </citation>
    <scope>NUCLEOTIDE SEQUENCE [LARGE SCALE GENOMIC DNA]</scope>
    <source>
        <strain evidence="2">cv. AL8/78</strain>
    </source>
</reference>
<dbReference type="Gramene" id="AET7Gv21259100.1">
    <property type="protein sequence ID" value="AET7Gv21259100.1"/>
    <property type="gene ID" value="AET7Gv21259100"/>
</dbReference>
<protein>
    <recommendedName>
        <fullName evidence="1">AAA-type ATPase N-terminal domain-containing protein</fullName>
    </recommendedName>
</protein>
<reference evidence="2" key="4">
    <citation type="submission" date="2019-03" db="UniProtKB">
        <authorList>
            <consortium name="EnsemblPlants"/>
        </authorList>
    </citation>
    <scope>IDENTIFICATION</scope>
</reference>
<dbReference type="EnsemblPlants" id="AET7Gv21259100.1">
    <property type="protein sequence ID" value="AET7Gv21259100.1"/>
    <property type="gene ID" value="AET7Gv21259100"/>
</dbReference>
<keyword evidence="3" id="KW-1185">Reference proteome</keyword>
<accession>A0A453T643</accession>
<name>A0A453T643_AEGTS</name>
<sequence length="314" mass="35686">QPQRPRQHTLSFNLSKITTRTIGIIYATRTRMSSPVQVTTAFNRHNIKRSSRSGYGSGGGGGLRGARMGGGDHLPLVRGAELRAPHLPSLPHHLGRQARSLIQPVPPDHHLLLRVWRRALPEQRLLPRCAYLSDACARHARKLKAELGKDSKNLLVSVDDHEEVTDDFSGITIWWYASKRQSKANVISLYPGGDEKRFYRVVFYRWHRDLVVDSYLRFILGEGRAVTVKNRQRRLFTNNASGSWNPYRGKSVWSHVPFKHPATFDTLAMHPDEKEAVTDNLMAFQESKEYYAKVGKAWKQGTSFTDRPALASPR</sequence>
<organism evidence="2 3">
    <name type="scientific">Aegilops tauschii subsp. strangulata</name>
    <name type="common">Goatgrass</name>
    <dbReference type="NCBI Taxonomy" id="200361"/>
    <lineage>
        <taxon>Eukaryota</taxon>
        <taxon>Viridiplantae</taxon>
        <taxon>Streptophyta</taxon>
        <taxon>Embryophyta</taxon>
        <taxon>Tracheophyta</taxon>
        <taxon>Spermatophyta</taxon>
        <taxon>Magnoliopsida</taxon>
        <taxon>Liliopsida</taxon>
        <taxon>Poales</taxon>
        <taxon>Poaceae</taxon>
        <taxon>BOP clade</taxon>
        <taxon>Pooideae</taxon>
        <taxon>Triticodae</taxon>
        <taxon>Triticeae</taxon>
        <taxon>Triticinae</taxon>
        <taxon>Aegilops</taxon>
    </lineage>
</organism>
<dbReference type="STRING" id="200361.A0A453T643"/>
<evidence type="ECO:0000313" key="2">
    <source>
        <dbReference type="EnsemblPlants" id="AET7Gv21259100.1"/>
    </source>
</evidence>
<evidence type="ECO:0000313" key="3">
    <source>
        <dbReference type="Proteomes" id="UP000015105"/>
    </source>
</evidence>
<dbReference type="PANTHER" id="PTHR23070">
    <property type="entry name" value="BCS1 AAA-TYPE ATPASE"/>
    <property type="match status" value="1"/>
</dbReference>
<dbReference type="InterPro" id="IPR050747">
    <property type="entry name" value="Mitochondrial_chaperone_BCS1"/>
</dbReference>
<reference evidence="2" key="5">
    <citation type="journal article" date="2021" name="G3 (Bethesda)">
        <title>Aegilops tauschii genome assembly Aet v5.0 features greater sequence contiguity and improved annotation.</title>
        <authorList>
            <person name="Wang L."/>
            <person name="Zhu T."/>
            <person name="Rodriguez J.C."/>
            <person name="Deal K.R."/>
            <person name="Dubcovsky J."/>
            <person name="McGuire P.E."/>
            <person name="Lux T."/>
            <person name="Spannagl M."/>
            <person name="Mayer K.F.X."/>
            <person name="Baldrich P."/>
            <person name="Meyers B.C."/>
            <person name="Huo N."/>
            <person name="Gu Y.Q."/>
            <person name="Zhou H."/>
            <person name="Devos K.M."/>
            <person name="Bennetzen J.L."/>
            <person name="Unver T."/>
            <person name="Budak H."/>
            <person name="Gulick P.J."/>
            <person name="Galiba G."/>
            <person name="Kalapos B."/>
            <person name="Nelson D.R."/>
            <person name="Li P."/>
            <person name="You F.M."/>
            <person name="Luo M.C."/>
            <person name="Dvorak J."/>
        </authorList>
    </citation>
    <scope>NUCLEOTIDE SEQUENCE [LARGE SCALE GENOMIC DNA]</scope>
    <source>
        <strain evidence="2">cv. AL8/78</strain>
    </source>
</reference>
<evidence type="ECO:0000259" key="1">
    <source>
        <dbReference type="Pfam" id="PF14363"/>
    </source>
</evidence>
<dbReference type="InterPro" id="IPR025753">
    <property type="entry name" value="AAA_N_dom"/>
</dbReference>
<dbReference type="Pfam" id="PF14363">
    <property type="entry name" value="AAA_assoc"/>
    <property type="match status" value="1"/>
</dbReference>
<dbReference type="AlphaFoldDB" id="A0A453T643"/>
<proteinExistence type="predicted"/>
<reference evidence="3" key="1">
    <citation type="journal article" date="2014" name="Science">
        <title>Ancient hybridizations among the ancestral genomes of bread wheat.</title>
        <authorList>
            <consortium name="International Wheat Genome Sequencing Consortium,"/>
            <person name="Marcussen T."/>
            <person name="Sandve S.R."/>
            <person name="Heier L."/>
            <person name="Spannagl M."/>
            <person name="Pfeifer M."/>
            <person name="Jakobsen K.S."/>
            <person name="Wulff B.B."/>
            <person name="Steuernagel B."/>
            <person name="Mayer K.F."/>
            <person name="Olsen O.A."/>
        </authorList>
    </citation>
    <scope>NUCLEOTIDE SEQUENCE [LARGE SCALE GENOMIC DNA]</scope>
    <source>
        <strain evidence="3">cv. AL8/78</strain>
    </source>
</reference>
<reference evidence="3" key="2">
    <citation type="journal article" date="2017" name="Nat. Plants">
        <title>The Aegilops tauschii genome reveals multiple impacts of transposons.</title>
        <authorList>
            <person name="Zhao G."/>
            <person name="Zou C."/>
            <person name="Li K."/>
            <person name="Wang K."/>
            <person name="Li T."/>
            <person name="Gao L."/>
            <person name="Zhang X."/>
            <person name="Wang H."/>
            <person name="Yang Z."/>
            <person name="Liu X."/>
            <person name="Jiang W."/>
            <person name="Mao L."/>
            <person name="Kong X."/>
            <person name="Jiao Y."/>
            <person name="Jia J."/>
        </authorList>
    </citation>
    <scope>NUCLEOTIDE SEQUENCE [LARGE SCALE GENOMIC DNA]</scope>
    <source>
        <strain evidence="3">cv. AL8/78</strain>
    </source>
</reference>
<dbReference type="Proteomes" id="UP000015105">
    <property type="component" value="Chromosome 7D"/>
</dbReference>
<feature type="domain" description="AAA-type ATPase N-terminal" evidence="1">
    <location>
        <begin position="130"/>
        <end position="178"/>
    </location>
</feature>